<dbReference type="Gramene" id="KQK16648">
    <property type="protein sequence ID" value="KQK16648"/>
    <property type="gene ID" value="BRADI_1g29727v3"/>
</dbReference>
<dbReference type="Proteomes" id="UP000008810">
    <property type="component" value="Chromosome 1"/>
</dbReference>
<feature type="domain" description="DUF4378" evidence="2">
    <location>
        <begin position="281"/>
        <end position="378"/>
    </location>
</feature>
<gene>
    <name evidence="3" type="ORF">BRADI_1g29727v3</name>
</gene>
<reference evidence="3 4" key="1">
    <citation type="journal article" date="2010" name="Nature">
        <title>Genome sequencing and analysis of the model grass Brachypodium distachyon.</title>
        <authorList>
            <consortium name="International Brachypodium Initiative"/>
        </authorList>
    </citation>
    <scope>NUCLEOTIDE SEQUENCE [LARGE SCALE GENOMIC DNA]</scope>
    <source>
        <strain evidence="3 4">Bd21</strain>
    </source>
</reference>
<accession>A0A0Q3H0X1</accession>
<sequence>MARDTASSMAARSAPQSMAPYTASSMADGGKLLGGRRKKTTLSRSESFRVFRGDRKRAAAATASPERWKMTSASPQPSPLTKATSRGGRRGSSLQADALPEAAIDLAAESPRALLLRSFSAPATGFALLPRMIGAPDTGAELTSSSSRRSRSFSLVRGTAPASGLRQSFGIGGKLKQLLLMMHLSKKKKPPPPPSSPCPLIPQVVDLAGTAPRSPVSPLEVEGHSRRRHFSLSDDFNNCSSFPELSPKCSSEFDAGGSPLEWKTSAAAPATGEEEDGDPDKAYVREVLVAAGLWHDGGGGGGSEEDKTTSSSDVVKASMAAPIGEDVFDEIEDAYYFRRCRQGEEECAVADAVDEEEERGRRYRRLLFDLANEALTQHQQCGGGNGARPSPPAL</sequence>
<dbReference type="OrthoDB" id="446244at2759"/>
<feature type="compositionally biased region" description="Polar residues" evidence="1">
    <location>
        <begin position="71"/>
        <end position="84"/>
    </location>
</feature>
<feature type="non-terminal residue" evidence="3">
    <location>
        <position position="394"/>
    </location>
</feature>
<evidence type="ECO:0000313" key="4">
    <source>
        <dbReference type="EnsemblPlants" id="KQK16648"/>
    </source>
</evidence>
<evidence type="ECO:0000313" key="5">
    <source>
        <dbReference type="Proteomes" id="UP000008810"/>
    </source>
</evidence>
<dbReference type="PANTHER" id="PTHR40836">
    <property type="entry name" value="RB1-INDUCIBLE COILED-COIL PROTEIN"/>
    <property type="match status" value="1"/>
</dbReference>
<organism evidence="3">
    <name type="scientific">Brachypodium distachyon</name>
    <name type="common">Purple false brome</name>
    <name type="synonym">Trachynia distachya</name>
    <dbReference type="NCBI Taxonomy" id="15368"/>
    <lineage>
        <taxon>Eukaryota</taxon>
        <taxon>Viridiplantae</taxon>
        <taxon>Streptophyta</taxon>
        <taxon>Embryophyta</taxon>
        <taxon>Tracheophyta</taxon>
        <taxon>Spermatophyta</taxon>
        <taxon>Magnoliopsida</taxon>
        <taxon>Liliopsida</taxon>
        <taxon>Poales</taxon>
        <taxon>Poaceae</taxon>
        <taxon>BOP clade</taxon>
        <taxon>Pooideae</taxon>
        <taxon>Stipodae</taxon>
        <taxon>Brachypodieae</taxon>
        <taxon>Brachypodium</taxon>
    </lineage>
</organism>
<dbReference type="EMBL" id="CM000880">
    <property type="protein sequence ID" value="KQK16648.2"/>
    <property type="molecule type" value="Genomic_DNA"/>
</dbReference>
<evidence type="ECO:0000256" key="1">
    <source>
        <dbReference type="SAM" id="MobiDB-lite"/>
    </source>
</evidence>
<protein>
    <recommendedName>
        <fullName evidence="2">DUF4378 domain-containing protein</fullName>
    </recommendedName>
</protein>
<evidence type="ECO:0000313" key="3">
    <source>
        <dbReference type="EMBL" id="KQK16648.2"/>
    </source>
</evidence>
<dbReference type="InterPro" id="IPR025486">
    <property type="entry name" value="DUF4378"/>
</dbReference>
<reference evidence="4" key="3">
    <citation type="submission" date="2018-08" db="UniProtKB">
        <authorList>
            <consortium name="EnsemblPlants"/>
        </authorList>
    </citation>
    <scope>IDENTIFICATION</scope>
    <source>
        <strain evidence="4">cv. Bd21</strain>
    </source>
</reference>
<feature type="compositionally biased region" description="Polar residues" evidence="1">
    <location>
        <begin position="1"/>
        <end position="16"/>
    </location>
</feature>
<dbReference type="EnsemblPlants" id="KQK16648">
    <property type="protein sequence ID" value="KQK16648"/>
    <property type="gene ID" value="BRADI_1g29727v3"/>
</dbReference>
<dbReference type="Pfam" id="PF14309">
    <property type="entry name" value="DUF4378"/>
    <property type="match status" value="1"/>
</dbReference>
<proteinExistence type="predicted"/>
<dbReference type="PANTHER" id="PTHR40836:SF2">
    <property type="entry name" value="OS06G0728200 PROTEIN"/>
    <property type="match status" value="1"/>
</dbReference>
<dbReference type="InParanoid" id="A0A0Q3H0X1"/>
<feature type="compositionally biased region" description="Basic and acidic residues" evidence="1">
    <location>
        <begin position="46"/>
        <end position="57"/>
    </location>
</feature>
<evidence type="ECO:0000259" key="2">
    <source>
        <dbReference type="Pfam" id="PF14309"/>
    </source>
</evidence>
<feature type="region of interest" description="Disordered" evidence="1">
    <location>
        <begin position="1"/>
        <end position="93"/>
    </location>
</feature>
<dbReference type="AlphaFoldDB" id="A0A0Q3H0X1"/>
<name>A0A0Q3H0X1_BRADI</name>
<reference evidence="3" key="2">
    <citation type="submission" date="2017-06" db="EMBL/GenBank/DDBJ databases">
        <title>WGS assembly of Brachypodium distachyon.</title>
        <authorList>
            <consortium name="The International Brachypodium Initiative"/>
            <person name="Lucas S."/>
            <person name="Harmon-Smith M."/>
            <person name="Lail K."/>
            <person name="Tice H."/>
            <person name="Grimwood J."/>
            <person name="Bruce D."/>
            <person name="Barry K."/>
            <person name="Shu S."/>
            <person name="Lindquist E."/>
            <person name="Wang M."/>
            <person name="Pitluck S."/>
            <person name="Vogel J.P."/>
            <person name="Garvin D.F."/>
            <person name="Mockler T.C."/>
            <person name="Schmutz J."/>
            <person name="Rokhsar D."/>
            <person name="Bevan M.W."/>
        </authorList>
    </citation>
    <scope>NUCLEOTIDE SEQUENCE</scope>
    <source>
        <strain evidence="3">Bd21</strain>
    </source>
</reference>
<keyword evidence="5" id="KW-1185">Reference proteome</keyword>